<dbReference type="Proteomes" id="UP000192276">
    <property type="component" value="Unassembled WGS sequence"/>
</dbReference>
<evidence type="ECO:0000259" key="3">
    <source>
        <dbReference type="Pfam" id="PF13568"/>
    </source>
</evidence>
<organism evidence="4 5">
    <name type="scientific">Niastella populi</name>
    <dbReference type="NCBI Taxonomy" id="550983"/>
    <lineage>
        <taxon>Bacteria</taxon>
        <taxon>Pseudomonadati</taxon>
        <taxon>Bacteroidota</taxon>
        <taxon>Chitinophagia</taxon>
        <taxon>Chitinophagales</taxon>
        <taxon>Chitinophagaceae</taxon>
        <taxon>Niastella</taxon>
    </lineage>
</organism>
<dbReference type="EMBL" id="LWBP01000200">
    <property type="protein sequence ID" value="OQP56364.1"/>
    <property type="molecule type" value="Genomic_DNA"/>
</dbReference>
<sequence length="587" mass="63720">MSDHEFEKQVHQKLQELKLRPSDTVWMEVEKNIRQHKRRRRFLWLWSAALLVALTTSGVVLYNYTSNNRKTLEMATGTTTGASSSSSSSSSNQTNKTVSPNSATTNTNDHTTQVSPVQPGFGNAASVPANEPVDVTEPAPATVPGEPGSVPPAAPVITQGQPDISSLPIRREAVAAGSATLTKETIGTNNNKPVKSGAATPLVARNHKQVDKKRTAPVITEEAVDAEPGEAAIVTNLKPDASSAPLKITIPALVHETEPIVTSKAATDGFNIKAHLLMPDSASAGNAVAAMPIQRKTPSLWHWGVKADAGYSRISVSKLFQLRGLLGTDKSYAEDLAARSYSSPNSVGANNQFLNVSANAVPVKKVASPIQPDFAASVGVFIQRTLSPRLKVSVGLEYSYMSVNTQVGKRYDSSIAVNVGANSLKVIPEFYDSPGYIDTASGRFPSVQWQGQAPGQNQGWEYYSQKQRYRFHYIEIPIMLNWQINKGRRLPPIAFEGGVSVGRLFAVDALHYEGVKGVYYEDNSLFNRTQFNFVTGLSVGLLQKSKHPLWIGPDLRYSLNGLVKKEVSTGQYLWSTGISFKMLLGRL</sequence>
<dbReference type="OrthoDB" id="671870at2"/>
<comment type="caution">
    <text evidence="4">The sequence shown here is derived from an EMBL/GenBank/DDBJ whole genome shotgun (WGS) entry which is preliminary data.</text>
</comment>
<evidence type="ECO:0000313" key="5">
    <source>
        <dbReference type="Proteomes" id="UP000192276"/>
    </source>
</evidence>
<keyword evidence="2" id="KW-1133">Transmembrane helix</keyword>
<dbReference type="RefSeq" id="WP_081168985.1">
    <property type="nucleotide sequence ID" value="NZ_LWBP01000200.1"/>
</dbReference>
<feature type="domain" description="Outer membrane protein beta-barrel" evidence="3">
    <location>
        <begin position="367"/>
        <end position="559"/>
    </location>
</feature>
<keyword evidence="5" id="KW-1185">Reference proteome</keyword>
<dbReference type="Pfam" id="PF13568">
    <property type="entry name" value="OMP_b-brl_2"/>
    <property type="match status" value="1"/>
</dbReference>
<evidence type="ECO:0000256" key="2">
    <source>
        <dbReference type="SAM" id="Phobius"/>
    </source>
</evidence>
<proteinExistence type="predicted"/>
<keyword evidence="2" id="KW-0812">Transmembrane</keyword>
<evidence type="ECO:0000313" key="4">
    <source>
        <dbReference type="EMBL" id="OQP56364.1"/>
    </source>
</evidence>
<protein>
    <recommendedName>
        <fullName evidence="3">Outer membrane protein beta-barrel domain-containing protein</fullName>
    </recommendedName>
</protein>
<feature type="region of interest" description="Disordered" evidence="1">
    <location>
        <begin position="76"/>
        <end position="165"/>
    </location>
</feature>
<dbReference type="STRING" id="550983.A4R26_26080"/>
<dbReference type="AlphaFoldDB" id="A0A1V9FDB9"/>
<feature type="compositionally biased region" description="Polar residues" evidence="1">
    <location>
        <begin position="92"/>
        <end position="116"/>
    </location>
</feature>
<name>A0A1V9FDB9_9BACT</name>
<keyword evidence="2" id="KW-0472">Membrane</keyword>
<dbReference type="InterPro" id="IPR025665">
    <property type="entry name" value="Beta-barrel_OMP_2"/>
</dbReference>
<feature type="transmembrane region" description="Helical" evidence="2">
    <location>
        <begin position="42"/>
        <end position="64"/>
    </location>
</feature>
<evidence type="ECO:0000256" key="1">
    <source>
        <dbReference type="SAM" id="MobiDB-lite"/>
    </source>
</evidence>
<accession>A0A1V9FDB9</accession>
<gene>
    <name evidence="4" type="ORF">A4R26_26080</name>
</gene>
<reference evidence="5" key="1">
    <citation type="submission" date="2016-04" db="EMBL/GenBank/DDBJ databases">
        <authorList>
            <person name="Chen L."/>
            <person name="Zhuang W."/>
            <person name="Wang G."/>
        </authorList>
    </citation>
    <scope>NUCLEOTIDE SEQUENCE [LARGE SCALE GENOMIC DNA]</scope>
    <source>
        <strain evidence="5">208</strain>
    </source>
</reference>